<reference evidence="1" key="1">
    <citation type="submission" date="2022-02" db="EMBL/GenBank/DDBJ databases">
        <title>Plant Genome Project.</title>
        <authorList>
            <person name="Zhang R.-G."/>
        </authorList>
    </citation>
    <scope>NUCLEOTIDE SEQUENCE</scope>
    <source>
        <strain evidence="1">AT1</strain>
    </source>
</reference>
<comment type="caution">
    <text evidence="1">The sequence shown here is derived from an EMBL/GenBank/DDBJ whole genome shotgun (WGS) entry which is preliminary data.</text>
</comment>
<name>A0ACC0Q1K1_RHOML</name>
<evidence type="ECO:0000313" key="2">
    <source>
        <dbReference type="Proteomes" id="UP001062846"/>
    </source>
</evidence>
<evidence type="ECO:0000313" key="1">
    <source>
        <dbReference type="EMBL" id="KAI8571600.1"/>
    </source>
</evidence>
<proteinExistence type="predicted"/>
<protein>
    <submittedName>
        <fullName evidence="1">Uncharacterized protein</fullName>
    </submittedName>
</protein>
<dbReference type="EMBL" id="CM046388">
    <property type="protein sequence ID" value="KAI8571600.1"/>
    <property type="molecule type" value="Genomic_DNA"/>
</dbReference>
<accession>A0ACC0Q1K1</accession>
<organism evidence="1 2">
    <name type="scientific">Rhododendron molle</name>
    <name type="common">Chinese azalea</name>
    <name type="synonym">Azalea mollis</name>
    <dbReference type="NCBI Taxonomy" id="49168"/>
    <lineage>
        <taxon>Eukaryota</taxon>
        <taxon>Viridiplantae</taxon>
        <taxon>Streptophyta</taxon>
        <taxon>Embryophyta</taxon>
        <taxon>Tracheophyta</taxon>
        <taxon>Spermatophyta</taxon>
        <taxon>Magnoliopsida</taxon>
        <taxon>eudicotyledons</taxon>
        <taxon>Gunneridae</taxon>
        <taxon>Pentapetalae</taxon>
        <taxon>asterids</taxon>
        <taxon>Ericales</taxon>
        <taxon>Ericaceae</taxon>
        <taxon>Ericoideae</taxon>
        <taxon>Rhodoreae</taxon>
        <taxon>Rhododendron</taxon>
    </lineage>
</organism>
<gene>
    <name evidence="1" type="ORF">RHMOL_Rhmol01G0132600</name>
</gene>
<sequence length="71" mass="7943">MVSFVSKGRLKPKWVSSFVLAVPSSSNMTFKKPHVSLSSSDLPRHTVYTKILIILVLFKFRGAANQTVFCN</sequence>
<dbReference type="Proteomes" id="UP001062846">
    <property type="component" value="Chromosome 1"/>
</dbReference>
<keyword evidence="2" id="KW-1185">Reference proteome</keyword>